<dbReference type="RefSeq" id="WP_082814694.1">
    <property type="nucleotide sequence ID" value="NZ_CP013232.1"/>
</dbReference>
<accession>A0A127PBI6</accession>
<keyword evidence="3" id="KW-0378">Hydrolase</keyword>
<dbReference type="PANTHER" id="PTHR12302:SF3">
    <property type="entry name" value="SERINE_THREONINE-PROTEIN KINASE 31"/>
    <property type="match status" value="1"/>
</dbReference>
<evidence type="ECO:0000259" key="5">
    <source>
        <dbReference type="PROSITE" id="PS50830"/>
    </source>
</evidence>
<keyword evidence="2" id="KW-0255">Endonuclease</keyword>
<dbReference type="SUPFAM" id="SSF50199">
    <property type="entry name" value="Staphylococcal nuclease"/>
    <property type="match status" value="1"/>
</dbReference>
<evidence type="ECO:0000256" key="4">
    <source>
        <dbReference type="SAM" id="SignalP"/>
    </source>
</evidence>
<feature type="chain" id="PRO_5007276801" description="TNase-like domain-containing protein" evidence="4">
    <location>
        <begin position="19"/>
        <end position="172"/>
    </location>
</feature>
<evidence type="ECO:0000313" key="7">
    <source>
        <dbReference type="Proteomes" id="UP000072421"/>
    </source>
</evidence>
<dbReference type="PANTHER" id="PTHR12302">
    <property type="entry name" value="EBNA2 BINDING PROTEIN P100"/>
    <property type="match status" value="1"/>
</dbReference>
<dbReference type="OrthoDB" id="9805504at2"/>
<evidence type="ECO:0000256" key="3">
    <source>
        <dbReference type="ARBA" id="ARBA00022801"/>
    </source>
</evidence>
<dbReference type="PROSITE" id="PS50830">
    <property type="entry name" value="TNASE_3"/>
    <property type="match status" value="1"/>
</dbReference>
<dbReference type="InterPro" id="IPR016071">
    <property type="entry name" value="Staphylococal_nuclease_OB-fold"/>
</dbReference>
<dbReference type="AlphaFoldDB" id="A0A127PBI6"/>
<dbReference type="PATRIC" id="fig|158899.10.peg.2278"/>
<dbReference type="Gene3D" id="2.40.50.90">
    <property type="match status" value="1"/>
</dbReference>
<evidence type="ECO:0000256" key="1">
    <source>
        <dbReference type="ARBA" id="ARBA00022722"/>
    </source>
</evidence>
<sequence length="172" mass="19056">MRILLAAFLLIAPLAAHAHKVISVADGDSMTVQVGRNRLKLRLAGIDAPEIKQAFGRQARRSLRQLCSGQDAQYDAIAIDRFGRTVATVRCNGIDAGRTQVERGMAWVSARNDGTLKALETMARNSRRGLWSAQHPVAPWQFRRRTSQDATCHTGPRGGRYQWLNGRKAYGC</sequence>
<gene>
    <name evidence="6" type="ORF">CFter6_2281</name>
</gene>
<organism evidence="6">
    <name type="scientific">Collimonas fungivorans</name>
    <dbReference type="NCBI Taxonomy" id="158899"/>
    <lineage>
        <taxon>Bacteria</taxon>
        <taxon>Pseudomonadati</taxon>
        <taxon>Pseudomonadota</taxon>
        <taxon>Betaproteobacteria</taxon>
        <taxon>Burkholderiales</taxon>
        <taxon>Oxalobacteraceae</taxon>
        <taxon>Collimonas</taxon>
    </lineage>
</organism>
<protein>
    <recommendedName>
        <fullName evidence="5">TNase-like domain-containing protein</fullName>
    </recommendedName>
</protein>
<dbReference type="GO" id="GO:0004519">
    <property type="term" value="F:endonuclease activity"/>
    <property type="evidence" value="ECO:0007669"/>
    <property type="project" value="UniProtKB-KW"/>
</dbReference>
<dbReference type="GO" id="GO:0016787">
    <property type="term" value="F:hydrolase activity"/>
    <property type="evidence" value="ECO:0007669"/>
    <property type="project" value="UniProtKB-KW"/>
</dbReference>
<reference evidence="6 7" key="1">
    <citation type="submission" date="2015-11" db="EMBL/GenBank/DDBJ databases">
        <title>Exploring the genomic traits of fungus-feeding bacterial genus Collimonas.</title>
        <authorList>
            <person name="Song C."/>
            <person name="Schmidt R."/>
            <person name="de Jager V."/>
            <person name="Krzyzanowska D."/>
            <person name="Jongedijk E."/>
            <person name="Cankar K."/>
            <person name="Beekwilder J."/>
            <person name="van Veen A."/>
            <person name="de Boer W."/>
            <person name="van Veen J.A."/>
            <person name="Garbeva P."/>
        </authorList>
    </citation>
    <scope>NUCLEOTIDE SEQUENCE [LARGE SCALE GENOMIC DNA]</scope>
    <source>
        <strain evidence="6 7">Ter6</strain>
    </source>
</reference>
<proteinExistence type="predicted"/>
<dbReference type="Pfam" id="PF00565">
    <property type="entry name" value="SNase"/>
    <property type="match status" value="1"/>
</dbReference>
<evidence type="ECO:0000256" key="2">
    <source>
        <dbReference type="ARBA" id="ARBA00022759"/>
    </source>
</evidence>
<dbReference type="InterPro" id="IPR035437">
    <property type="entry name" value="SNase_OB-fold_sf"/>
</dbReference>
<evidence type="ECO:0000313" key="6">
    <source>
        <dbReference type="EMBL" id="AMO94964.1"/>
    </source>
</evidence>
<feature type="domain" description="TNase-like" evidence="5">
    <location>
        <begin position="15"/>
        <end position="133"/>
    </location>
</feature>
<dbReference type="SMART" id="SM00318">
    <property type="entry name" value="SNc"/>
    <property type="match status" value="1"/>
</dbReference>
<keyword evidence="4" id="KW-0732">Signal</keyword>
<feature type="signal peptide" evidence="4">
    <location>
        <begin position="1"/>
        <end position="18"/>
    </location>
</feature>
<dbReference type="EMBL" id="CP013232">
    <property type="protein sequence ID" value="AMO94964.1"/>
    <property type="molecule type" value="Genomic_DNA"/>
</dbReference>
<dbReference type="Proteomes" id="UP000072421">
    <property type="component" value="Chromosome"/>
</dbReference>
<name>A0A127PBI6_9BURK</name>
<keyword evidence="1" id="KW-0540">Nuclease</keyword>